<name>A0A1I8GEQ4_9PLAT</name>
<dbReference type="InterPro" id="IPR010448">
    <property type="entry name" value="Torsin"/>
</dbReference>
<evidence type="ECO:0000313" key="5">
    <source>
        <dbReference type="WBParaSite" id="maker-uti_cns_0001759-snap-gene-0.4-mRNA-1"/>
    </source>
</evidence>
<feature type="domain" description="AAA+ ATPase" evidence="3">
    <location>
        <begin position="104"/>
        <end position="235"/>
    </location>
</feature>
<dbReference type="GO" id="GO:0005737">
    <property type="term" value="C:cytoplasm"/>
    <property type="evidence" value="ECO:0007669"/>
    <property type="project" value="UniProtKB-ARBA"/>
</dbReference>
<keyword evidence="4" id="KW-1185">Reference proteome</keyword>
<feature type="chain" id="PRO_5009319374" evidence="2">
    <location>
        <begin position="28"/>
        <end position="1113"/>
    </location>
</feature>
<evidence type="ECO:0000259" key="3">
    <source>
        <dbReference type="SMART" id="SM00382"/>
    </source>
</evidence>
<dbReference type="GO" id="GO:0012505">
    <property type="term" value="C:endomembrane system"/>
    <property type="evidence" value="ECO:0007669"/>
    <property type="project" value="UniProtKB-ARBA"/>
</dbReference>
<dbReference type="InterPro" id="IPR001270">
    <property type="entry name" value="ClpA/B"/>
</dbReference>
<sequence length="1113" mass="127611">MKLFTARGKVLLPLFLLVLHQIFSAEANPLSLASAAFSAIALSVSFVYKDQLSCYFAECCGKQWVDFNHTGFKEALAAKVYGQPLIGRLSEAVQEHWNNRHPAKALVLSLHGPTGTGKNYAVRILADHLFKRGGRSRYFHLFSATVHFPHSRLLDTYADQIHEWVRGNVSLCGKSVFVFDEIDKMPHSLLDVLKPFVDYHEHINGIDYRRAIFIFLSNSGSELIMRRMVELKRSGHDRSDTSNMAKFDHLLSEHVYSDNSSALRSSALLQHHLVSRFIPFLPLERDHVIGCIKDYLKASQPAHTGEKDLVDRVLNELPFVPNDERFFSSAGFKVALDTKVYGQPLVGLANAVWHHWNDKQSAKALVLSLHGPTGTGKNYVAKILANHLYTRGTKSNFYRLFHAAVHFPHKSRLETYMSELQEWVRGNVSRCSKSMFVFDEFDKIPHGLALLDALKPFLDHNDHIGGVDYRRAIFIFLRQQPGALLYHSLVSQFIPLLPLEKDHVAGCIDDYLLDNQPDYLIPTCFIDRVLADIDFQPKVERYFASSGCKRVIEKTQVYGQPLTGLAEAIQQHWNDSQAAKALVISMHGPTGTGKNYVCQIMANHLYKEGTRSQFYHLYPATLHFHQSSQLLNYMNRLHSWIRGNVTRCPRSVFVFDEVDKMPFRLLDSLQPLLDYHETDQVFHALDFRSAIFIFLFNEGSSAIEQHMLEQKRLNRNRSDAYSNFSLKNQLIKYLHTQKDYLRASQPNYLAAQRRQLFIDRVLKQLRFKPENERFFSESGCKMVISKAQFVQSMTTNDSCSFKLDSVSVNSLSSCSSDLLPHYPRPFSWGCAEGFNNALKERVYGQPLIGLSNAVQQHWSNNQPAKALLLSMHGPPGTGKNYVSGILIRHLFIKDSKSKFYHLFSGTVHFPHKNQVQTYKDQIQAWVRGNVSICPKSVFVFDEVDKMPATLLDALKPFVDSYQHIDRVDYRRAIFIFLSNSGSDMISRYMLAQKKLGKDRSEVYSKLDDKLPLYLYDESNGPLRKSDLLKHHLVSRFIPFLPLERLHVTECIKDYLKLHYPDWLYGSDFIERVLNKLVFVPEREKFFSSTGCKRVADKVQLQMSIDEIFPPALS</sequence>
<organism evidence="4 5">
    <name type="scientific">Macrostomum lignano</name>
    <dbReference type="NCBI Taxonomy" id="282301"/>
    <lineage>
        <taxon>Eukaryota</taxon>
        <taxon>Metazoa</taxon>
        <taxon>Spiralia</taxon>
        <taxon>Lophotrochozoa</taxon>
        <taxon>Platyhelminthes</taxon>
        <taxon>Rhabditophora</taxon>
        <taxon>Macrostomorpha</taxon>
        <taxon>Macrostomida</taxon>
        <taxon>Macrostomidae</taxon>
        <taxon>Macrostomum</taxon>
    </lineage>
</organism>
<dbReference type="InterPro" id="IPR003593">
    <property type="entry name" value="AAA+_ATPase"/>
</dbReference>
<dbReference type="Proteomes" id="UP000095280">
    <property type="component" value="Unplaced"/>
</dbReference>
<feature type="signal peptide" evidence="2">
    <location>
        <begin position="1"/>
        <end position="27"/>
    </location>
</feature>
<accession>A0A1I8GEQ4</accession>
<keyword evidence="2" id="KW-0732">Signal</keyword>
<dbReference type="GO" id="GO:0005524">
    <property type="term" value="F:ATP binding"/>
    <property type="evidence" value="ECO:0007669"/>
    <property type="project" value="InterPro"/>
</dbReference>
<dbReference type="GO" id="GO:0016887">
    <property type="term" value="F:ATP hydrolysis activity"/>
    <property type="evidence" value="ECO:0007669"/>
    <property type="project" value="InterPro"/>
</dbReference>
<proteinExistence type="inferred from homology"/>
<evidence type="ECO:0000256" key="1">
    <source>
        <dbReference type="ARBA" id="ARBA00006235"/>
    </source>
</evidence>
<feature type="domain" description="AAA+ ATPase" evidence="3">
    <location>
        <begin position="865"/>
        <end position="1016"/>
    </location>
</feature>
<dbReference type="PRINTS" id="PR00300">
    <property type="entry name" value="CLPPROTEASEA"/>
</dbReference>
<dbReference type="Gene3D" id="3.40.50.300">
    <property type="entry name" value="P-loop containing nucleotide triphosphate hydrolases"/>
    <property type="match status" value="4"/>
</dbReference>
<dbReference type="WBParaSite" id="maker-uti_cns_0001759-snap-gene-0.4-mRNA-1">
    <property type="protein sequence ID" value="maker-uti_cns_0001759-snap-gene-0.4-mRNA-1"/>
    <property type="gene ID" value="maker-uti_cns_0001759-snap-gene-0.4"/>
</dbReference>
<reference evidence="5" key="1">
    <citation type="submission" date="2016-11" db="UniProtKB">
        <authorList>
            <consortium name="WormBaseParasite"/>
        </authorList>
    </citation>
    <scope>IDENTIFICATION</scope>
</reference>
<evidence type="ECO:0000256" key="2">
    <source>
        <dbReference type="SAM" id="SignalP"/>
    </source>
</evidence>
<feature type="domain" description="AAA+ ATPase" evidence="3">
    <location>
        <begin position="363"/>
        <end position="498"/>
    </location>
</feature>
<protein>
    <submittedName>
        <fullName evidence="5">AAA domain-containing protein</fullName>
    </submittedName>
</protein>
<feature type="domain" description="AAA+ ATPase" evidence="3">
    <location>
        <begin position="580"/>
        <end position="762"/>
    </location>
</feature>
<dbReference type="InterPro" id="IPR027417">
    <property type="entry name" value="P-loop_NTPase"/>
</dbReference>
<dbReference type="SUPFAM" id="SSF52540">
    <property type="entry name" value="P-loop containing nucleoside triphosphate hydrolases"/>
    <property type="match status" value="4"/>
</dbReference>
<dbReference type="PANTHER" id="PTHR10760">
    <property type="entry name" value="TORSIN"/>
    <property type="match status" value="1"/>
</dbReference>
<dbReference type="CDD" id="cd00009">
    <property type="entry name" value="AAA"/>
    <property type="match status" value="1"/>
</dbReference>
<dbReference type="Pfam" id="PF06309">
    <property type="entry name" value="Torsin"/>
    <property type="match status" value="4"/>
</dbReference>
<comment type="similarity">
    <text evidence="1">Belongs to the ClpA/ClpB family. Torsin subfamily.</text>
</comment>
<dbReference type="SMART" id="SM00382">
    <property type="entry name" value="AAA"/>
    <property type="match status" value="4"/>
</dbReference>
<dbReference type="PANTHER" id="PTHR10760:SF2">
    <property type="entry name" value="LD13476P-RELATED"/>
    <property type="match status" value="1"/>
</dbReference>
<dbReference type="AlphaFoldDB" id="A0A1I8GEQ4"/>
<evidence type="ECO:0000313" key="4">
    <source>
        <dbReference type="Proteomes" id="UP000095280"/>
    </source>
</evidence>